<evidence type="ECO:0000313" key="3">
    <source>
        <dbReference type="Proteomes" id="UP000732105"/>
    </source>
</evidence>
<comment type="caution">
    <text evidence="2">The sequence shown here is derived from an EMBL/GenBank/DDBJ whole genome shotgun (WGS) entry which is preliminary data.</text>
</comment>
<dbReference type="EMBL" id="RZNH01000011">
    <property type="protein sequence ID" value="NOU59870.1"/>
    <property type="molecule type" value="Genomic_DNA"/>
</dbReference>
<dbReference type="Proteomes" id="UP000732105">
    <property type="component" value="Unassembled WGS sequence"/>
</dbReference>
<proteinExistence type="predicted"/>
<feature type="signal peptide" evidence="1">
    <location>
        <begin position="1"/>
        <end position="18"/>
    </location>
</feature>
<organism evidence="2 3">
    <name type="scientific">Marinifilum caeruleilacunae</name>
    <dbReference type="NCBI Taxonomy" id="2499076"/>
    <lineage>
        <taxon>Bacteria</taxon>
        <taxon>Pseudomonadati</taxon>
        <taxon>Bacteroidota</taxon>
        <taxon>Bacteroidia</taxon>
        <taxon>Marinilabiliales</taxon>
        <taxon>Marinifilaceae</taxon>
    </lineage>
</organism>
<dbReference type="InterPro" id="IPR012341">
    <property type="entry name" value="6hp_glycosidase-like_sf"/>
</dbReference>
<dbReference type="PROSITE" id="PS51257">
    <property type="entry name" value="PROKAR_LIPOPROTEIN"/>
    <property type="match status" value="1"/>
</dbReference>
<evidence type="ECO:0000256" key="1">
    <source>
        <dbReference type="SAM" id="SignalP"/>
    </source>
</evidence>
<reference evidence="2 3" key="1">
    <citation type="submission" date="2018-12" db="EMBL/GenBank/DDBJ databases">
        <title>Marinifilum JC070 sp. nov., a marine bacterium isolated from Yongle Blue Hole in the South China Sea.</title>
        <authorList>
            <person name="Fu T."/>
        </authorList>
    </citation>
    <scope>NUCLEOTIDE SEQUENCE [LARGE SCALE GENOMIC DNA]</scope>
    <source>
        <strain evidence="2 3">JC070</strain>
    </source>
</reference>
<keyword evidence="1" id="KW-0732">Signal</keyword>
<keyword evidence="3" id="KW-1185">Reference proteome</keyword>
<sequence length="430" mass="49570">MKSRIMLLWLAIATMACTQQTKVSKELKQSIQKNESFEYVKKRALEVVKTGFNAGDGYGEVWIRDYNTFIELSAEVYAQEELKENLRVFFRLQGDDGNIIDGFIPKEKAVDVDGGYTYIYNDLEPTYCGHKNTVETDHEASLIQAVYKYVQKTGDKAFLLEKIGDKSVIDRLEWSLEFLRNHRWSKEHGMIFGATTSDWGDVQHCHPWGVYITEDTKYCVDIYDNAMFLIAIDNLMDLDPSKSEKWQERRDQLAKNTMKHLWDEENQKFIPHVYLDGSPFPENFKENEIYYHGGTAIAIEAGLLSKDQIKTALEKMISNVKASGAGSIGLTMYPPYPEGYFENKGMYPYGYQNGGDWTWFGGRMIQQLVHYGFYQEAYENLLPMTDRVMQNKGFYEWYTVKNEPTGSGTFRGSAGVLYKAIEMLEDAVEK</sequence>
<dbReference type="InterPro" id="IPR008928">
    <property type="entry name" value="6-hairpin_glycosidase_sf"/>
</dbReference>
<dbReference type="RefSeq" id="WP_171595142.1">
    <property type="nucleotide sequence ID" value="NZ_RZNH01000011.1"/>
</dbReference>
<protein>
    <recommendedName>
        <fullName evidence="4">Glycosyl hydrolase 36 catalytic domain-containing protein</fullName>
    </recommendedName>
</protein>
<name>A0ABX1WVD5_9BACT</name>
<evidence type="ECO:0000313" key="2">
    <source>
        <dbReference type="EMBL" id="NOU59870.1"/>
    </source>
</evidence>
<gene>
    <name evidence="2" type="ORF">ELS83_08550</name>
</gene>
<feature type="chain" id="PRO_5046403862" description="Glycosyl hydrolase 36 catalytic domain-containing protein" evidence="1">
    <location>
        <begin position="19"/>
        <end position="430"/>
    </location>
</feature>
<dbReference type="Gene3D" id="1.50.10.10">
    <property type="match status" value="1"/>
</dbReference>
<accession>A0ABX1WVD5</accession>
<dbReference type="SUPFAM" id="SSF48208">
    <property type="entry name" value="Six-hairpin glycosidases"/>
    <property type="match status" value="1"/>
</dbReference>
<evidence type="ECO:0008006" key="4">
    <source>
        <dbReference type="Google" id="ProtNLM"/>
    </source>
</evidence>